<dbReference type="AlphaFoldDB" id="A0A8R1DRU0"/>
<organism evidence="2 3">
    <name type="scientific">Caenorhabditis japonica</name>
    <dbReference type="NCBI Taxonomy" id="281687"/>
    <lineage>
        <taxon>Eukaryota</taxon>
        <taxon>Metazoa</taxon>
        <taxon>Ecdysozoa</taxon>
        <taxon>Nematoda</taxon>
        <taxon>Chromadorea</taxon>
        <taxon>Rhabditida</taxon>
        <taxon>Rhabditina</taxon>
        <taxon>Rhabditomorpha</taxon>
        <taxon>Rhabditoidea</taxon>
        <taxon>Rhabditidae</taxon>
        <taxon>Peloderinae</taxon>
        <taxon>Caenorhabditis</taxon>
    </lineage>
</organism>
<keyword evidence="3" id="KW-1185">Reference proteome</keyword>
<proteinExistence type="predicted"/>
<evidence type="ECO:0000256" key="1">
    <source>
        <dbReference type="SAM" id="MobiDB-lite"/>
    </source>
</evidence>
<protein>
    <submittedName>
        <fullName evidence="2">Uncharacterized protein</fullName>
    </submittedName>
</protein>
<feature type="region of interest" description="Disordered" evidence="1">
    <location>
        <begin position="133"/>
        <end position="163"/>
    </location>
</feature>
<name>A0A8R1DRU0_CAEJA</name>
<accession>A0A8R1DRU0</accession>
<evidence type="ECO:0000313" key="3">
    <source>
        <dbReference type="Proteomes" id="UP000005237"/>
    </source>
</evidence>
<feature type="compositionally biased region" description="Basic residues" evidence="1">
    <location>
        <begin position="145"/>
        <end position="163"/>
    </location>
</feature>
<sequence length="223" mass="24786">MYMNTQFPLTSSAPPITMMAHPQMANYLSAFSTNQQTPSGFFMTPLISPLAFSPMFLGGSFQTQSPICIGDVPRFKEEQTPIRSFSLPESESTIDVLNTSPTSEYSTTSSPACSDFCSLIISRPDQHIPLVHLTDSDDTENTPKTIRKRKNRSERPCAKRSKGKLSPCTPEVVEVVRTSRASPIECPVENSPEVLLEEKRPRKKLVLGTLGKRKFTLKLMSPE</sequence>
<dbReference type="Proteomes" id="UP000005237">
    <property type="component" value="Unassembled WGS sequence"/>
</dbReference>
<evidence type="ECO:0000313" key="2">
    <source>
        <dbReference type="EnsemblMetazoa" id="CJA09859.1"/>
    </source>
</evidence>
<dbReference type="EnsemblMetazoa" id="CJA09859.1">
    <property type="protein sequence ID" value="CJA09859.1"/>
    <property type="gene ID" value="WBGene00129063"/>
</dbReference>
<reference evidence="3" key="1">
    <citation type="submission" date="2010-08" db="EMBL/GenBank/DDBJ databases">
        <authorList>
            <consortium name="Caenorhabditis japonica Sequencing Consortium"/>
            <person name="Wilson R.K."/>
        </authorList>
    </citation>
    <scope>NUCLEOTIDE SEQUENCE [LARGE SCALE GENOMIC DNA]</scope>
    <source>
        <strain evidence="3">DF5081</strain>
    </source>
</reference>
<reference evidence="2" key="2">
    <citation type="submission" date="2022-06" db="UniProtKB">
        <authorList>
            <consortium name="EnsemblMetazoa"/>
        </authorList>
    </citation>
    <scope>IDENTIFICATION</scope>
    <source>
        <strain evidence="2">DF5081</strain>
    </source>
</reference>